<accession>A0A2A9P0C8</accession>
<evidence type="ECO:0000313" key="5">
    <source>
        <dbReference type="Proteomes" id="UP000242287"/>
    </source>
</evidence>
<feature type="compositionally biased region" description="Polar residues" evidence="1">
    <location>
        <begin position="95"/>
        <end position="113"/>
    </location>
</feature>
<feature type="domain" description="Transglycosylase SLT" evidence="3">
    <location>
        <begin position="167"/>
        <end position="255"/>
    </location>
</feature>
<keyword evidence="2" id="KW-0732">Signal</keyword>
<dbReference type="InterPro" id="IPR023346">
    <property type="entry name" value="Lysozyme-like_dom_sf"/>
</dbReference>
<organism evidence="4 5">
    <name type="scientific">Amanita thiersii Skay4041</name>
    <dbReference type="NCBI Taxonomy" id="703135"/>
    <lineage>
        <taxon>Eukaryota</taxon>
        <taxon>Fungi</taxon>
        <taxon>Dikarya</taxon>
        <taxon>Basidiomycota</taxon>
        <taxon>Agaricomycotina</taxon>
        <taxon>Agaricomycetes</taxon>
        <taxon>Agaricomycetidae</taxon>
        <taxon>Agaricales</taxon>
        <taxon>Pluteineae</taxon>
        <taxon>Amanitaceae</taxon>
        <taxon>Amanita</taxon>
    </lineage>
</organism>
<dbReference type="SUPFAM" id="SSF53955">
    <property type="entry name" value="Lysozyme-like"/>
    <property type="match status" value="1"/>
</dbReference>
<dbReference type="AlphaFoldDB" id="A0A2A9P0C8"/>
<sequence>MKFPTIIFVTFASLVTITAAVPRDSLSLQARHAHLAHRPRSNDSQPSRNTRRCRPHENNANLIATSTSTHSKPTSAATPNQSSSNPGSGGSTGTIKVNSNCGPSGATEKTTSTTGPNGSIYWLNCGIDKGGWHPPYVQMKDLVTQDLSSALAKDSSPFHACSPYVHLFEMYGNQHGIPPIMLASFAMQESSCNPHAVGGGGEQGLMQISRDKCGGAPGGDCQDPDFNIRTASKFFSELVNRNGGDVLLSIGSYNGWYRGLTIGAATAAASSHCCLCQNNLDYIHQFVNGWLQNIDAHNGNIGLYFNLKIC</sequence>
<dbReference type="InterPro" id="IPR008258">
    <property type="entry name" value="Transglycosylase_SLT_dom_1"/>
</dbReference>
<protein>
    <submittedName>
        <fullName evidence="4">Glycoside hydrolase family 23 protein</fullName>
    </submittedName>
</protein>
<evidence type="ECO:0000313" key="4">
    <source>
        <dbReference type="EMBL" id="PFH53802.1"/>
    </source>
</evidence>
<dbReference type="Proteomes" id="UP000242287">
    <property type="component" value="Unassembled WGS sequence"/>
</dbReference>
<evidence type="ECO:0000256" key="1">
    <source>
        <dbReference type="SAM" id="MobiDB-lite"/>
    </source>
</evidence>
<dbReference type="Gene3D" id="1.10.530.10">
    <property type="match status" value="1"/>
</dbReference>
<feature type="compositionally biased region" description="Polar residues" evidence="1">
    <location>
        <begin position="58"/>
        <end position="77"/>
    </location>
</feature>
<keyword evidence="5" id="KW-1185">Reference proteome</keyword>
<dbReference type="OrthoDB" id="2537480at2759"/>
<dbReference type="Pfam" id="PF01464">
    <property type="entry name" value="SLT"/>
    <property type="match status" value="1"/>
</dbReference>
<evidence type="ECO:0000259" key="3">
    <source>
        <dbReference type="Pfam" id="PF01464"/>
    </source>
</evidence>
<feature type="chain" id="PRO_5012450975" evidence="2">
    <location>
        <begin position="21"/>
        <end position="310"/>
    </location>
</feature>
<gene>
    <name evidence="4" type="ORF">AMATHDRAFT_54314</name>
</gene>
<reference evidence="4 5" key="1">
    <citation type="submission" date="2014-02" db="EMBL/GenBank/DDBJ databases">
        <title>Transposable element dynamics among asymbiotic and ectomycorrhizal Amanita fungi.</title>
        <authorList>
            <consortium name="DOE Joint Genome Institute"/>
            <person name="Hess J."/>
            <person name="Skrede I."/>
            <person name="Wolfe B."/>
            <person name="LaButti K."/>
            <person name="Ohm R.A."/>
            <person name="Grigoriev I.V."/>
            <person name="Pringle A."/>
        </authorList>
    </citation>
    <scope>NUCLEOTIDE SEQUENCE [LARGE SCALE GENOMIC DNA]</scope>
    <source>
        <strain evidence="4 5">SKay4041</strain>
    </source>
</reference>
<feature type="signal peptide" evidence="2">
    <location>
        <begin position="1"/>
        <end position="20"/>
    </location>
</feature>
<name>A0A2A9P0C8_9AGAR</name>
<keyword evidence="4" id="KW-0378">Hydrolase</keyword>
<evidence type="ECO:0000256" key="2">
    <source>
        <dbReference type="SAM" id="SignalP"/>
    </source>
</evidence>
<dbReference type="GO" id="GO:0016787">
    <property type="term" value="F:hydrolase activity"/>
    <property type="evidence" value="ECO:0007669"/>
    <property type="project" value="UniProtKB-KW"/>
</dbReference>
<feature type="region of interest" description="Disordered" evidence="1">
    <location>
        <begin position="32"/>
        <end position="113"/>
    </location>
</feature>
<dbReference type="EMBL" id="KZ301972">
    <property type="protein sequence ID" value="PFH53802.1"/>
    <property type="molecule type" value="Genomic_DNA"/>
</dbReference>
<proteinExistence type="predicted"/>